<keyword evidence="2" id="KW-1185">Reference proteome</keyword>
<evidence type="ECO:0000313" key="2">
    <source>
        <dbReference type="Proteomes" id="UP001295684"/>
    </source>
</evidence>
<proteinExistence type="predicted"/>
<sequence length="60" mass="6888">MHFYLSQALPSVWVGTTQVFQVVRLVTQLLKILGHCCALCPRMLPMNKRSEMDHQSIMSL</sequence>
<comment type="caution">
    <text evidence="1">The sequence shown here is derived from an EMBL/GenBank/DDBJ whole genome shotgun (WGS) entry which is preliminary data.</text>
</comment>
<name>A0AAD2D2E0_EUPCR</name>
<dbReference type="EMBL" id="CAMPGE010018766">
    <property type="protein sequence ID" value="CAI2377153.1"/>
    <property type="molecule type" value="Genomic_DNA"/>
</dbReference>
<dbReference type="AlphaFoldDB" id="A0AAD2D2E0"/>
<dbReference type="Proteomes" id="UP001295684">
    <property type="component" value="Unassembled WGS sequence"/>
</dbReference>
<reference evidence="1" key="1">
    <citation type="submission" date="2023-07" db="EMBL/GenBank/DDBJ databases">
        <authorList>
            <consortium name="AG Swart"/>
            <person name="Singh M."/>
            <person name="Singh A."/>
            <person name="Seah K."/>
            <person name="Emmerich C."/>
        </authorList>
    </citation>
    <scope>NUCLEOTIDE SEQUENCE</scope>
    <source>
        <strain evidence="1">DP1</strain>
    </source>
</reference>
<evidence type="ECO:0000313" key="1">
    <source>
        <dbReference type="EMBL" id="CAI2377153.1"/>
    </source>
</evidence>
<gene>
    <name evidence="1" type="ORF">ECRASSUSDP1_LOCUS18536</name>
</gene>
<organism evidence="1 2">
    <name type="scientific">Euplotes crassus</name>
    <dbReference type="NCBI Taxonomy" id="5936"/>
    <lineage>
        <taxon>Eukaryota</taxon>
        <taxon>Sar</taxon>
        <taxon>Alveolata</taxon>
        <taxon>Ciliophora</taxon>
        <taxon>Intramacronucleata</taxon>
        <taxon>Spirotrichea</taxon>
        <taxon>Hypotrichia</taxon>
        <taxon>Euplotida</taxon>
        <taxon>Euplotidae</taxon>
        <taxon>Moneuplotes</taxon>
    </lineage>
</organism>
<accession>A0AAD2D2E0</accession>
<protein>
    <submittedName>
        <fullName evidence="1">Uncharacterized protein</fullName>
    </submittedName>
</protein>